<evidence type="ECO:0000313" key="1">
    <source>
        <dbReference type="EMBL" id="KAK9708158.1"/>
    </source>
</evidence>
<proteinExistence type="predicted"/>
<gene>
    <name evidence="1" type="ORF">QE152_g27371</name>
</gene>
<organism evidence="1 2">
    <name type="scientific">Popillia japonica</name>
    <name type="common">Japanese beetle</name>
    <dbReference type="NCBI Taxonomy" id="7064"/>
    <lineage>
        <taxon>Eukaryota</taxon>
        <taxon>Metazoa</taxon>
        <taxon>Ecdysozoa</taxon>
        <taxon>Arthropoda</taxon>
        <taxon>Hexapoda</taxon>
        <taxon>Insecta</taxon>
        <taxon>Pterygota</taxon>
        <taxon>Neoptera</taxon>
        <taxon>Endopterygota</taxon>
        <taxon>Coleoptera</taxon>
        <taxon>Polyphaga</taxon>
        <taxon>Scarabaeiformia</taxon>
        <taxon>Scarabaeidae</taxon>
        <taxon>Rutelinae</taxon>
        <taxon>Popillia</taxon>
    </lineage>
</organism>
<dbReference type="AlphaFoldDB" id="A0AAW1JWE6"/>
<reference evidence="1 2" key="1">
    <citation type="journal article" date="2024" name="BMC Genomics">
        <title>De novo assembly and annotation of Popillia japonica's genome with initial clues to its potential as an invasive pest.</title>
        <authorList>
            <person name="Cucini C."/>
            <person name="Boschi S."/>
            <person name="Funari R."/>
            <person name="Cardaioli E."/>
            <person name="Iannotti N."/>
            <person name="Marturano G."/>
            <person name="Paoli F."/>
            <person name="Bruttini M."/>
            <person name="Carapelli A."/>
            <person name="Frati F."/>
            <person name="Nardi F."/>
        </authorList>
    </citation>
    <scope>NUCLEOTIDE SEQUENCE [LARGE SCALE GENOMIC DNA]</scope>
    <source>
        <strain evidence="1">DMR45628</strain>
    </source>
</reference>
<keyword evidence="2" id="KW-1185">Reference proteome</keyword>
<accession>A0AAW1JWE6</accession>
<sequence length="104" mass="11983">MQQACIVTTAHLQNLKWNLKTKVCNEDVSDTFMNEFGIQIFSCSFAYKVIQYIHRPEPKCLAVNTPPITHSEAWSLFFTEEILNEILDQNEKITGAILYLWISG</sequence>
<comment type="caution">
    <text evidence="1">The sequence shown here is derived from an EMBL/GenBank/DDBJ whole genome shotgun (WGS) entry which is preliminary data.</text>
</comment>
<dbReference type="Proteomes" id="UP001458880">
    <property type="component" value="Unassembled WGS sequence"/>
</dbReference>
<protein>
    <submittedName>
        <fullName evidence="1">Uncharacterized protein</fullName>
    </submittedName>
</protein>
<name>A0AAW1JWE6_POPJA</name>
<dbReference type="EMBL" id="JASPKY010000335">
    <property type="protein sequence ID" value="KAK9708158.1"/>
    <property type="molecule type" value="Genomic_DNA"/>
</dbReference>
<evidence type="ECO:0000313" key="2">
    <source>
        <dbReference type="Proteomes" id="UP001458880"/>
    </source>
</evidence>